<evidence type="ECO:0000313" key="1">
    <source>
        <dbReference type="EMBL" id="CAE7391502.1"/>
    </source>
</evidence>
<dbReference type="EMBL" id="CAJNIZ010016925">
    <property type="protein sequence ID" value="CAE7391502.1"/>
    <property type="molecule type" value="Genomic_DNA"/>
</dbReference>
<gene>
    <name evidence="1" type="ORF">SPIL2461_LOCUS9603</name>
</gene>
<protein>
    <submittedName>
        <fullName evidence="1">Uncharacterized protein</fullName>
    </submittedName>
</protein>
<reference evidence="1" key="1">
    <citation type="submission" date="2021-02" db="EMBL/GenBank/DDBJ databases">
        <authorList>
            <person name="Dougan E. K."/>
            <person name="Rhodes N."/>
            <person name="Thang M."/>
            <person name="Chan C."/>
        </authorList>
    </citation>
    <scope>NUCLEOTIDE SEQUENCE</scope>
</reference>
<dbReference type="Proteomes" id="UP000649617">
    <property type="component" value="Unassembled WGS sequence"/>
</dbReference>
<accession>A0A812QIF0</accession>
<dbReference type="AlphaFoldDB" id="A0A812QIF0"/>
<proteinExistence type="predicted"/>
<organism evidence="1 2">
    <name type="scientific">Symbiodinium pilosum</name>
    <name type="common">Dinoflagellate</name>
    <dbReference type="NCBI Taxonomy" id="2952"/>
    <lineage>
        <taxon>Eukaryota</taxon>
        <taxon>Sar</taxon>
        <taxon>Alveolata</taxon>
        <taxon>Dinophyceae</taxon>
        <taxon>Suessiales</taxon>
        <taxon>Symbiodiniaceae</taxon>
        <taxon>Symbiodinium</taxon>
    </lineage>
</organism>
<keyword evidence="2" id="KW-1185">Reference proteome</keyword>
<name>A0A812QIF0_SYMPI</name>
<evidence type="ECO:0000313" key="2">
    <source>
        <dbReference type="Proteomes" id="UP000649617"/>
    </source>
</evidence>
<comment type="caution">
    <text evidence="1">The sequence shown here is derived from an EMBL/GenBank/DDBJ whole genome shotgun (WGS) entry which is preliminary data.</text>
</comment>
<sequence>MQSLLEFYLKDLPALEDWRYSPNDHRTRDVVRRAIIPMTAEEGCAYATSKHNRDGPRRAEIMVTHNWGNRFRDRLGAIVADALQECSSHFAGQLLDHEPDLLRSMLTESGQMQNVYWICAFAVNQHASICHTNPCDRDPFTDELHPVNVRDPDGRCTESEINKFDDMMGFLANTGKQLIAVDRSMDLFRRAWCVAEIAEAKRLQIRQSLKLVSRKTLTNQAYQLQNLDIRDMRAGCDKDKELILGKIEDIDSFNSQLRSLIFDPHSGLLASWEQMDSLQQMGEVGRLIRWSMADAGTGKVWRLWDAE</sequence>
<dbReference type="OrthoDB" id="194358at2759"/>